<accession>A0ABY1JK88</accession>
<organism evidence="2 3">
    <name type="scientific">Paenibacillus macquariensis</name>
    <dbReference type="NCBI Taxonomy" id="948756"/>
    <lineage>
        <taxon>Bacteria</taxon>
        <taxon>Bacillati</taxon>
        <taxon>Bacillota</taxon>
        <taxon>Bacilli</taxon>
        <taxon>Bacillales</taxon>
        <taxon>Paenibacillaceae</taxon>
        <taxon>Paenibacillus</taxon>
    </lineage>
</organism>
<evidence type="ECO:0000313" key="3">
    <source>
        <dbReference type="Proteomes" id="UP000186666"/>
    </source>
</evidence>
<comment type="caution">
    <text evidence="2">The sequence shown here is derived from an EMBL/GenBank/DDBJ whole genome shotgun (WGS) entry which is preliminary data.</text>
</comment>
<keyword evidence="3" id="KW-1185">Reference proteome</keyword>
<sequence length="173" mass="19354">MSDEERIEDNTIEKTHDESIGIAYEQGNLLYESRMRELIKNVAEHEGFGNIRIGNKGGIALQNALRFITVMFTYELLDILTLQKKITVSGKSVNDTLTKLLGRTDSFNVTIHELESLIANLQHKSNDTSITKAMDFVNIIDGIYNTVTPPSEDESEDEGEGEVVTADEETTDK</sequence>
<dbReference type="Proteomes" id="UP000186666">
    <property type="component" value="Unassembled WGS sequence"/>
</dbReference>
<dbReference type="EMBL" id="FTNK01000001">
    <property type="protein sequence ID" value="SIQ33446.1"/>
    <property type="molecule type" value="Genomic_DNA"/>
</dbReference>
<proteinExistence type="predicted"/>
<evidence type="ECO:0000256" key="1">
    <source>
        <dbReference type="SAM" id="MobiDB-lite"/>
    </source>
</evidence>
<name>A0ABY1JK88_9BACL</name>
<reference evidence="2 3" key="1">
    <citation type="submission" date="2017-01" db="EMBL/GenBank/DDBJ databases">
        <authorList>
            <person name="Varghese N."/>
            <person name="Submissions S."/>
        </authorList>
    </citation>
    <scope>NUCLEOTIDE SEQUENCE [LARGE SCALE GENOMIC DNA]</scope>
    <source>
        <strain evidence="2 3">ATCC 23464</strain>
    </source>
</reference>
<feature type="region of interest" description="Disordered" evidence="1">
    <location>
        <begin position="147"/>
        <end position="173"/>
    </location>
</feature>
<dbReference type="RefSeq" id="WP_068589982.1">
    <property type="nucleotide sequence ID" value="NZ_FTNK01000001.1"/>
</dbReference>
<gene>
    <name evidence="2" type="ORF">SAMN05421578_101267</name>
</gene>
<protein>
    <submittedName>
        <fullName evidence="2">Uncharacterized protein</fullName>
    </submittedName>
</protein>
<evidence type="ECO:0000313" key="2">
    <source>
        <dbReference type="EMBL" id="SIQ33446.1"/>
    </source>
</evidence>
<feature type="compositionally biased region" description="Acidic residues" evidence="1">
    <location>
        <begin position="151"/>
        <end position="173"/>
    </location>
</feature>